<dbReference type="Proteomes" id="UP000265719">
    <property type="component" value="Chromosome"/>
</dbReference>
<evidence type="ECO:0000256" key="1">
    <source>
        <dbReference type="ARBA" id="ARBA00022670"/>
    </source>
</evidence>
<dbReference type="RefSeq" id="WP_068687538.1">
    <property type="nucleotide sequence ID" value="NZ_CP063196.1"/>
</dbReference>
<dbReference type="Pfam" id="PF01546">
    <property type="entry name" value="Peptidase_M20"/>
    <property type="match status" value="1"/>
</dbReference>
<accession>A0A399G256</accession>
<dbReference type="SUPFAM" id="SSF53187">
    <property type="entry name" value="Zn-dependent exopeptidases"/>
    <property type="match status" value="1"/>
</dbReference>
<protein>
    <submittedName>
        <fullName evidence="4">Dipeptidase</fullName>
    </submittedName>
</protein>
<evidence type="ECO:0000256" key="2">
    <source>
        <dbReference type="ARBA" id="ARBA00022723"/>
    </source>
</evidence>
<evidence type="ECO:0000256" key="3">
    <source>
        <dbReference type="ARBA" id="ARBA00022801"/>
    </source>
</evidence>
<dbReference type="InterPro" id="IPR002933">
    <property type="entry name" value="Peptidase_M20"/>
</dbReference>
<dbReference type="GO" id="GO:0008233">
    <property type="term" value="F:peptidase activity"/>
    <property type="evidence" value="ECO:0007669"/>
    <property type="project" value="UniProtKB-KW"/>
</dbReference>
<dbReference type="Gene3D" id="3.40.630.10">
    <property type="entry name" value="Zn peptidases"/>
    <property type="match status" value="1"/>
</dbReference>
<dbReference type="AlphaFoldDB" id="A0A399G256"/>
<dbReference type="InterPro" id="IPR011650">
    <property type="entry name" value="Peptidase_M20_dimer"/>
</dbReference>
<dbReference type="InterPro" id="IPR051458">
    <property type="entry name" value="Cyt/Met_Dipeptidase"/>
</dbReference>
<dbReference type="PANTHER" id="PTHR43270">
    <property type="entry name" value="BETA-ALA-HIS DIPEPTIDASE"/>
    <property type="match status" value="1"/>
</dbReference>
<reference evidence="4" key="1">
    <citation type="submission" date="2020-10" db="EMBL/GenBank/DDBJ databases">
        <title>De novo genome project of the cellulose decomposer Thermobifida halotolerans type strain.</title>
        <authorList>
            <person name="Nagy I."/>
            <person name="Horvath B."/>
            <person name="Kukolya J."/>
            <person name="Nagy I."/>
            <person name="Orsini M."/>
        </authorList>
    </citation>
    <scope>NUCLEOTIDE SEQUENCE</scope>
    <source>
        <strain evidence="4">DSM 44931</strain>
    </source>
</reference>
<keyword evidence="1" id="KW-0645">Protease</keyword>
<organism evidence="4 5">
    <name type="scientific">Thermobifida halotolerans</name>
    <dbReference type="NCBI Taxonomy" id="483545"/>
    <lineage>
        <taxon>Bacteria</taxon>
        <taxon>Bacillati</taxon>
        <taxon>Actinomycetota</taxon>
        <taxon>Actinomycetes</taxon>
        <taxon>Streptosporangiales</taxon>
        <taxon>Nocardiopsidaceae</taxon>
        <taxon>Thermobifida</taxon>
    </lineage>
</organism>
<keyword evidence="5" id="KW-1185">Reference proteome</keyword>
<keyword evidence="2" id="KW-0479">Metal-binding</keyword>
<dbReference type="OrthoDB" id="9761532at2"/>
<dbReference type="GO" id="GO:0046872">
    <property type="term" value="F:metal ion binding"/>
    <property type="evidence" value="ECO:0007669"/>
    <property type="project" value="UniProtKB-KW"/>
</dbReference>
<dbReference type="Gene3D" id="3.30.70.360">
    <property type="match status" value="1"/>
</dbReference>
<evidence type="ECO:0000313" key="5">
    <source>
        <dbReference type="Proteomes" id="UP000265719"/>
    </source>
</evidence>
<dbReference type="GO" id="GO:0006508">
    <property type="term" value="P:proteolysis"/>
    <property type="evidence" value="ECO:0007669"/>
    <property type="project" value="UniProtKB-KW"/>
</dbReference>
<dbReference type="NCBIfam" id="NF006053">
    <property type="entry name" value="PRK08201.1"/>
    <property type="match status" value="1"/>
</dbReference>
<dbReference type="Pfam" id="PF07687">
    <property type="entry name" value="M20_dimer"/>
    <property type="match status" value="1"/>
</dbReference>
<gene>
    <name evidence="4" type="ORF">NI17_023375</name>
</gene>
<evidence type="ECO:0000313" key="4">
    <source>
        <dbReference type="EMBL" id="UOE19603.1"/>
    </source>
</evidence>
<name>A0A399G256_9ACTN</name>
<dbReference type="KEGG" id="thao:NI17_023375"/>
<dbReference type="NCBIfam" id="NF005914">
    <property type="entry name" value="PRK07907.1"/>
    <property type="match status" value="1"/>
</dbReference>
<proteinExistence type="predicted"/>
<dbReference type="EMBL" id="CP063196">
    <property type="protein sequence ID" value="UOE19603.1"/>
    <property type="molecule type" value="Genomic_DNA"/>
</dbReference>
<sequence>MDVRAHIQANRDDFVATLSEWLTIPSVSADPARHGDVRRSAEWLADHLRRTGFPTVEIWETPGLPAVFAEWPAADPDAPTVVVYGHHDVQPADPVEAWQTHPFTPTVRGDQMIGRGASDDKGQILFHTLGLRANLAASGADAPPVTVRLLVEGEEESGSPHFADLLTRHRDRLACDVVVISDTTMWAADTPSMCVGMRGLTDCQIDVHGPRSDLHSGSFGGAAPNPARALAALLAGLHDADGRVAVPGFYDEVVEASETERASIAGLPFDEAAWLANATSDAAVGEAGYSVLERIWLRPTAEINGMWSGYTGEGGKTIVPRSAHAKLSFRLVPDQEPARIQELVRHYVRDNLPEGVRAEVRFHGPGVRPCASDLGSAAVRAAREAMARAFGTEVRYTREGGSGPEADLADILDAPLVFVAVGLNSDRIHAPNEKVEIPLLLKGAETVAYLWDAYATALRDRTVEER</sequence>
<keyword evidence="3" id="KW-0378">Hydrolase</keyword>
<dbReference type="PANTHER" id="PTHR43270:SF12">
    <property type="entry name" value="SUCCINYL-DIAMINOPIMELATE DESUCCINYLASE"/>
    <property type="match status" value="1"/>
</dbReference>
<dbReference type="NCBIfam" id="NF006579">
    <property type="entry name" value="PRK09104.1"/>
    <property type="match status" value="1"/>
</dbReference>